<dbReference type="PROSITE" id="PS51354">
    <property type="entry name" value="GLUTAREDOXIN_2"/>
    <property type="match status" value="1"/>
</dbReference>
<dbReference type="EMBL" id="LCTW02000029">
    <property type="protein sequence ID" value="KXX81717.1"/>
    <property type="molecule type" value="Genomic_DNA"/>
</dbReference>
<feature type="region of interest" description="Disordered" evidence="2">
    <location>
        <begin position="156"/>
        <end position="193"/>
    </location>
</feature>
<dbReference type="InterPro" id="IPR050983">
    <property type="entry name" value="GST_Omega/HSP26"/>
</dbReference>
<accession>A0A175WD84</accession>
<dbReference type="PANTHER" id="PTHR43968">
    <property type="match status" value="1"/>
</dbReference>
<organism evidence="5 6">
    <name type="scientific">Madurella mycetomatis</name>
    <dbReference type="NCBI Taxonomy" id="100816"/>
    <lineage>
        <taxon>Eukaryota</taxon>
        <taxon>Fungi</taxon>
        <taxon>Dikarya</taxon>
        <taxon>Ascomycota</taxon>
        <taxon>Pezizomycotina</taxon>
        <taxon>Sordariomycetes</taxon>
        <taxon>Sordariomycetidae</taxon>
        <taxon>Sordariales</taxon>
        <taxon>Sordariales incertae sedis</taxon>
        <taxon>Madurella</taxon>
    </lineage>
</organism>
<dbReference type="CDD" id="cd00299">
    <property type="entry name" value="GST_C_family"/>
    <property type="match status" value="1"/>
</dbReference>
<feature type="region of interest" description="Disordered" evidence="2">
    <location>
        <begin position="259"/>
        <end position="286"/>
    </location>
</feature>
<dbReference type="AlphaFoldDB" id="A0A175WD84"/>
<dbReference type="PROSITE" id="PS50404">
    <property type="entry name" value="GST_NTER"/>
    <property type="match status" value="1"/>
</dbReference>
<dbReference type="VEuPathDB" id="FungiDB:MMYC01_201007"/>
<evidence type="ECO:0000313" key="6">
    <source>
        <dbReference type="Proteomes" id="UP000078237"/>
    </source>
</evidence>
<feature type="region of interest" description="Disordered" evidence="2">
    <location>
        <begin position="96"/>
        <end position="142"/>
    </location>
</feature>
<dbReference type="PROSITE" id="PS50405">
    <property type="entry name" value="GST_CTER"/>
    <property type="match status" value="1"/>
</dbReference>
<dbReference type="SFLD" id="SFLDG00358">
    <property type="entry name" value="Main_(cytGST)"/>
    <property type="match status" value="1"/>
</dbReference>
<protein>
    <submittedName>
        <fullName evidence="5">Glutathione S-transferase U1</fullName>
    </submittedName>
</protein>
<evidence type="ECO:0000259" key="3">
    <source>
        <dbReference type="PROSITE" id="PS50404"/>
    </source>
</evidence>
<gene>
    <name evidence="5" type="ORF">MMYC01_201007</name>
</gene>
<dbReference type="InterPro" id="IPR040079">
    <property type="entry name" value="Glutathione_S-Trfase"/>
</dbReference>
<dbReference type="Gene3D" id="1.20.1050.10">
    <property type="match status" value="1"/>
</dbReference>
<comment type="similarity">
    <text evidence="1">Belongs to the GST superfamily.</text>
</comment>
<dbReference type="InterPro" id="IPR004045">
    <property type="entry name" value="Glutathione_S-Trfase_N"/>
</dbReference>
<keyword evidence="6" id="KW-1185">Reference proteome</keyword>
<dbReference type="SUPFAM" id="SSF52833">
    <property type="entry name" value="Thioredoxin-like"/>
    <property type="match status" value="1"/>
</dbReference>
<feature type="compositionally biased region" description="Basic and acidic residues" evidence="2">
    <location>
        <begin position="176"/>
        <end position="193"/>
    </location>
</feature>
<evidence type="ECO:0000256" key="1">
    <source>
        <dbReference type="ARBA" id="ARBA00007409"/>
    </source>
</evidence>
<dbReference type="CDD" id="cd00570">
    <property type="entry name" value="GST_N_family"/>
    <property type="match status" value="1"/>
</dbReference>
<feature type="compositionally biased region" description="Low complexity" evidence="2">
    <location>
        <begin position="117"/>
        <end position="140"/>
    </location>
</feature>
<proteinExistence type="inferred from homology"/>
<dbReference type="SFLD" id="SFLDS00019">
    <property type="entry name" value="Glutathione_Transferase_(cytos"/>
    <property type="match status" value="1"/>
</dbReference>
<feature type="region of interest" description="Disordered" evidence="2">
    <location>
        <begin position="379"/>
        <end position="401"/>
    </location>
</feature>
<sequence length="642" mass="71878">MDPAYTTRAPVASHSVAHAHHAQFSFDIRQQARLRGAEGAHDLSSLDVSGVNVVGASPVFHTAGLDGFSSTYGARPSVASAAAAAAAAAAAVTDHSFSGSESVLAGQRQHDDRGRGQHQQQPQRKQLPQQRQNQQDQRLPVPAASADIASPSLGRFGILDPPSIDSPAATGSTRNWRTESRETSPSRDSEAAHGRRLPIKFVENPLHLDEWRRKLFDLEEAVFLTEEQFAIYFTWVDNVYSHRSTQQYKRKRLVTHYYDCRMKGRPPGRSKPDDSNNKKKRKRTARGRDLCDVKIKITEYPAGSASDLQAGDGVALNGSALAEALTILQSQRLFLIQRTNGNGTSGGSDGAPTSHKHSLAKSDEIKKNSVQRWLLARQKEARRNQKPSPWKPTGEAAATAKKHTKNSDIKFYSACFCPFSQRVWIALEAKGLDYQYHETYPLRRPKPIELLEANLRGLVPVIWQDGWACSESSVILEYLEDLNNITPLHPTNPRLKATCRMWINFINTRIVPSFYSVLAATDDEARNHRMQRLQGEVSELVNDADEKASFTITRLTTKHWQGPYFLFDHMCLVDIHFAPFAVRLSRLGQKFGGWVLPSQQPRLQRWLDAIEQNPHVRNTMSSHNLYAKSVDDLLKGFQRGLN</sequence>
<dbReference type="InterPro" id="IPR036249">
    <property type="entry name" value="Thioredoxin-like_sf"/>
</dbReference>
<dbReference type="GO" id="GO:0016740">
    <property type="term" value="F:transferase activity"/>
    <property type="evidence" value="ECO:0007669"/>
    <property type="project" value="UniProtKB-KW"/>
</dbReference>
<reference evidence="5 6" key="1">
    <citation type="journal article" date="2016" name="Genome Announc.">
        <title>Genome Sequence of Madurella mycetomatis mm55, Isolated from a Human Mycetoma Case in Sudan.</title>
        <authorList>
            <person name="Smit S."/>
            <person name="Derks M.F."/>
            <person name="Bervoets S."/>
            <person name="Fahal A."/>
            <person name="van Leeuwen W."/>
            <person name="van Belkum A."/>
            <person name="van de Sande W.W."/>
        </authorList>
    </citation>
    <scope>NUCLEOTIDE SEQUENCE [LARGE SCALE GENOMIC DNA]</scope>
    <source>
        <strain evidence="6">mm55</strain>
    </source>
</reference>
<comment type="caution">
    <text evidence="5">The sequence shown here is derived from an EMBL/GenBank/DDBJ whole genome shotgun (WGS) entry which is preliminary data.</text>
</comment>
<dbReference type="PANTHER" id="PTHR43968:SF6">
    <property type="entry name" value="GLUTATHIONE S-TRANSFERASE OMEGA"/>
    <property type="match status" value="1"/>
</dbReference>
<evidence type="ECO:0000313" key="5">
    <source>
        <dbReference type="EMBL" id="KXX81717.1"/>
    </source>
</evidence>
<dbReference type="OrthoDB" id="4951845at2759"/>
<dbReference type="Proteomes" id="UP000078237">
    <property type="component" value="Unassembled WGS sequence"/>
</dbReference>
<dbReference type="SUPFAM" id="SSF47616">
    <property type="entry name" value="GST C-terminal domain-like"/>
    <property type="match status" value="1"/>
</dbReference>
<feature type="region of interest" description="Disordered" evidence="2">
    <location>
        <begin position="339"/>
        <end position="362"/>
    </location>
</feature>
<dbReference type="STRING" id="100816.A0A175WD84"/>
<evidence type="ECO:0000259" key="4">
    <source>
        <dbReference type="PROSITE" id="PS50405"/>
    </source>
</evidence>
<dbReference type="InterPro" id="IPR010987">
    <property type="entry name" value="Glutathione-S-Trfase_C-like"/>
</dbReference>
<name>A0A175WD84_9PEZI</name>
<dbReference type="InterPro" id="IPR036282">
    <property type="entry name" value="Glutathione-S-Trfase_C_sf"/>
</dbReference>
<feature type="domain" description="GST N-terminal" evidence="3">
    <location>
        <begin position="407"/>
        <end position="487"/>
    </location>
</feature>
<evidence type="ECO:0000256" key="2">
    <source>
        <dbReference type="SAM" id="MobiDB-lite"/>
    </source>
</evidence>
<dbReference type="GO" id="GO:0005737">
    <property type="term" value="C:cytoplasm"/>
    <property type="evidence" value="ECO:0007669"/>
    <property type="project" value="TreeGrafter"/>
</dbReference>
<dbReference type="Pfam" id="PF13409">
    <property type="entry name" value="GST_N_2"/>
    <property type="match status" value="1"/>
</dbReference>
<feature type="domain" description="GST C-terminal" evidence="4">
    <location>
        <begin position="492"/>
        <end position="630"/>
    </location>
</feature>
<dbReference type="Gene3D" id="3.40.30.10">
    <property type="entry name" value="Glutaredoxin"/>
    <property type="match status" value="1"/>
</dbReference>